<dbReference type="GO" id="GO:0005739">
    <property type="term" value="C:mitochondrion"/>
    <property type="evidence" value="ECO:0007669"/>
    <property type="project" value="TreeGrafter"/>
</dbReference>
<protein>
    <recommendedName>
        <fullName evidence="2">DUF1279 domain-containing protein</fullName>
    </recommendedName>
</protein>
<feature type="domain" description="DUF1279" evidence="2">
    <location>
        <begin position="66"/>
        <end position="176"/>
    </location>
</feature>
<dbReference type="AlphaFoldDB" id="A0A835YYX0"/>
<name>A0A835YYX0_9STRA</name>
<evidence type="ECO:0000313" key="3">
    <source>
        <dbReference type="EMBL" id="KAG5179689.1"/>
    </source>
</evidence>
<dbReference type="InterPro" id="IPR045866">
    <property type="entry name" value="FAM210A/B-like"/>
</dbReference>
<comment type="caution">
    <text evidence="3">The sequence shown here is derived from an EMBL/GenBank/DDBJ whole genome shotgun (WGS) entry which is preliminary data.</text>
</comment>
<gene>
    <name evidence="3" type="ORF">JKP88DRAFT_196089</name>
</gene>
<dbReference type="Proteomes" id="UP000664859">
    <property type="component" value="Unassembled WGS sequence"/>
</dbReference>
<dbReference type="PANTHER" id="PTHR21377:SF18">
    <property type="entry name" value="DUF1279 DOMAIN-CONTAINING PROTEIN"/>
    <property type="match status" value="1"/>
</dbReference>
<dbReference type="Pfam" id="PF06916">
    <property type="entry name" value="FAM210A-B_dom"/>
    <property type="match status" value="1"/>
</dbReference>
<dbReference type="PANTHER" id="PTHR21377">
    <property type="entry name" value="PROTEIN FAM210B, MITOCHONDRIAL"/>
    <property type="match status" value="1"/>
</dbReference>
<evidence type="ECO:0000259" key="2">
    <source>
        <dbReference type="Pfam" id="PF06916"/>
    </source>
</evidence>
<organism evidence="3 4">
    <name type="scientific">Tribonema minus</name>
    <dbReference type="NCBI Taxonomy" id="303371"/>
    <lineage>
        <taxon>Eukaryota</taxon>
        <taxon>Sar</taxon>
        <taxon>Stramenopiles</taxon>
        <taxon>Ochrophyta</taxon>
        <taxon>PX clade</taxon>
        <taxon>Xanthophyceae</taxon>
        <taxon>Tribonematales</taxon>
        <taxon>Tribonemataceae</taxon>
        <taxon>Tribonema</taxon>
    </lineage>
</organism>
<reference evidence="3" key="1">
    <citation type="submission" date="2021-02" db="EMBL/GenBank/DDBJ databases">
        <title>First Annotated Genome of the Yellow-green Alga Tribonema minus.</title>
        <authorList>
            <person name="Mahan K.M."/>
        </authorList>
    </citation>
    <scope>NUCLEOTIDE SEQUENCE</scope>
    <source>
        <strain evidence="3">UTEX B ZZ1240</strain>
    </source>
</reference>
<proteinExistence type="predicted"/>
<keyword evidence="1" id="KW-1133">Transmembrane helix</keyword>
<keyword evidence="1" id="KW-0472">Membrane</keyword>
<keyword evidence="1" id="KW-0812">Transmembrane</keyword>
<feature type="transmembrane region" description="Helical" evidence="1">
    <location>
        <begin position="74"/>
        <end position="97"/>
    </location>
</feature>
<dbReference type="EMBL" id="JAFCMP010000445">
    <property type="protein sequence ID" value="KAG5179689.1"/>
    <property type="molecule type" value="Genomic_DNA"/>
</dbReference>
<evidence type="ECO:0000256" key="1">
    <source>
        <dbReference type="SAM" id="Phobius"/>
    </source>
</evidence>
<keyword evidence="4" id="KW-1185">Reference proteome</keyword>
<accession>A0A835YYX0</accession>
<sequence length="189" mass="21003">MKAPARAALPHARCCGFVVRINHTKRDMDEEDNQKARPETRAEAQRMRVQAAQAAQAEEPQGLFAKARMMWKRYGIVAIGTYYALYAGMFVGGYLLFESGYVPPVDTTLALEKAHDGIAWMVTKEGEFPPPGLTNTFRRLHYLIETNPQAKSAAMSLVATELAEPIRYVIVLAVTPTLARVLGRAPRKV</sequence>
<evidence type="ECO:0000313" key="4">
    <source>
        <dbReference type="Proteomes" id="UP000664859"/>
    </source>
</evidence>
<dbReference type="InterPro" id="IPR009688">
    <property type="entry name" value="FAM210A/B-like_dom"/>
</dbReference>
<dbReference type="OrthoDB" id="426386at2759"/>